<reference evidence="7 8" key="1">
    <citation type="submission" date="2016-01" db="EMBL/GenBank/DDBJ databases">
        <title>Mycobacterium immunogenum strain CD11_6 genome sequencing and assembly.</title>
        <authorList>
            <person name="Kaur G."/>
            <person name="Nair G.R."/>
            <person name="Mayilraj S."/>
        </authorList>
    </citation>
    <scope>NUCLEOTIDE SEQUENCE [LARGE SCALE GENOMIC DNA]</scope>
    <source>
        <strain evidence="7 8">CD11-6</strain>
    </source>
</reference>
<dbReference type="GO" id="GO:1904680">
    <property type="term" value="F:peptide transmembrane transporter activity"/>
    <property type="evidence" value="ECO:0007669"/>
    <property type="project" value="TreeGrafter"/>
</dbReference>
<keyword evidence="4" id="KW-0732">Signal</keyword>
<dbReference type="CDD" id="cd00995">
    <property type="entry name" value="PBP2_NikA_DppA_OppA_like"/>
    <property type="match status" value="1"/>
</dbReference>
<protein>
    <recommendedName>
        <fullName evidence="6">Solute-binding protein family 5 domain-containing protein</fullName>
    </recommendedName>
</protein>
<keyword evidence="5" id="KW-0472">Membrane</keyword>
<evidence type="ECO:0000256" key="4">
    <source>
        <dbReference type="ARBA" id="ARBA00022729"/>
    </source>
</evidence>
<dbReference type="EMBL" id="LQYE01000001">
    <property type="protein sequence ID" value="OAT70624.1"/>
    <property type="molecule type" value="Genomic_DNA"/>
</dbReference>
<dbReference type="Gene3D" id="3.40.190.10">
    <property type="entry name" value="Periplasmic binding protein-like II"/>
    <property type="match status" value="1"/>
</dbReference>
<feature type="transmembrane region" description="Helical" evidence="5">
    <location>
        <begin position="21"/>
        <end position="40"/>
    </location>
</feature>
<organism evidence="7 8">
    <name type="scientific">Mycobacteroides immunogenum</name>
    <dbReference type="NCBI Taxonomy" id="83262"/>
    <lineage>
        <taxon>Bacteria</taxon>
        <taxon>Bacillati</taxon>
        <taxon>Actinomycetota</taxon>
        <taxon>Actinomycetes</taxon>
        <taxon>Mycobacteriales</taxon>
        <taxon>Mycobacteriaceae</taxon>
        <taxon>Mycobacteroides</taxon>
    </lineage>
</organism>
<keyword evidence="5" id="KW-0812">Transmembrane</keyword>
<dbReference type="SUPFAM" id="SSF53850">
    <property type="entry name" value="Periplasmic binding protein-like II"/>
    <property type="match status" value="1"/>
</dbReference>
<evidence type="ECO:0000313" key="8">
    <source>
        <dbReference type="Proteomes" id="UP000186919"/>
    </source>
</evidence>
<dbReference type="InterPro" id="IPR000914">
    <property type="entry name" value="SBP_5_dom"/>
</dbReference>
<dbReference type="PANTHER" id="PTHR30290:SF10">
    <property type="entry name" value="PERIPLASMIC OLIGOPEPTIDE-BINDING PROTEIN-RELATED"/>
    <property type="match status" value="1"/>
</dbReference>
<keyword evidence="3" id="KW-0813">Transport</keyword>
<dbReference type="PANTHER" id="PTHR30290">
    <property type="entry name" value="PERIPLASMIC BINDING COMPONENT OF ABC TRANSPORTER"/>
    <property type="match status" value="1"/>
</dbReference>
<dbReference type="GO" id="GO:0042597">
    <property type="term" value="C:periplasmic space"/>
    <property type="evidence" value="ECO:0007669"/>
    <property type="project" value="UniProtKB-ARBA"/>
</dbReference>
<dbReference type="AlphaFoldDB" id="A0A179VFU8"/>
<dbReference type="GO" id="GO:0043190">
    <property type="term" value="C:ATP-binding cassette (ABC) transporter complex"/>
    <property type="evidence" value="ECO:0007669"/>
    <property type="project" value="InterPro"/>
</dbReference>
<sequence>MSGARPDVGANRPRNRWRPAVRRLAVVTVMVFGIASLPGVQPLAHAMPAGERAGGLSAGRGTKEPVVFTVGTIEEIDSLNPMLAILSAGLLFSTFLYDSVTTVSHDDFSAAPGLADSWKRTDDGLNWTYRIRTGLRWSDGHPLTAADAAYTLGRILAGGPGQGTWGNYLTSVRSVEAPDPATLVVHLKEPNALLPRLPIPVMPKHVLEQYPDDQLANLPINPAQLVSSGPFRLIEGTPGGSMYRFANNPDNWRGPSDIDTLTFRIFKSQDTIVQALIKGEIDYTSSLSVLQADVLKKRPDISARLFNQVGSFRELAFNAGSMDTETGKPIGDPNPAVLDPKFRYALTTAIDREVIAEKAFQGGATPLATMVAPPFGQFRWDPPAEEAAVYDPERAARLLDEAGYRRGPNGVRTLPDGTTMAPLRLIGRSTDQTSLGTVQLVREWFENLGVPTKVTAMEENRLQDVIRTGNYDLFEWGWGYEEDPDSVLMYFACDQRGLFSDSWYCTEKYDTLYASQKRRLDLAERIADIQKMQQVLYRDAPYIITVSEKGAEAYRNDRFHGLPAGDAEQLLYDVDSLFMVKSGAAQGSNGIGGTSAAGGDPRLIVGGGLGAVLLIAVSWMLVRRRRNATAEDRA</sequence>
<evidence type="ECO:0000256" key="1">
    <source>
        <dbReference type="ARBA" id="ARBA00004196"/>
    </source>
</evidence>
<dbReference type="Gene3D" id="3.10.105.10">
    <property type="entry name" value="Dipeptide-binding Protein, Domain 3"/>
    <property type="match status" value="1"/>
</dbReference>
<keyword evidence="5" id="KW-1133">Transmembrane helix</keyword>
<feature type="domain" description="Solute-binding protein family 5" evidence="6">
    <location>
        <begin position="111"/>
        <end position="492"/>
    </location>
</feature>
<dbReference type="GO" id="GO:0030313">
    <property type="term" value="C:cell envelope"/>
    <property type="evidence" value="ECO:0007669"/>
    <property type="project" value="UniProtKB-SubCell"/>
</dbReference>
<comment type="caution">
    <text evidence="7">The sequence shown here is derived from an EMBL/GenBank/DDBJ whole genome shotgun (WGS) entry which is preliminary data.</text>
</comment>
<evidence type="ECO:0000256" key="3">
    <source>
        <dbReference type="ARBA" id="ARBA00022448"/>
    </source>
</evidence>
<comment type="subcellular location">
    <subcellularLocation>
        <location evidence="1">Cell envelope</location>
    </subcellularLocation>
</comment>
<comment type="similarity">
    <text evidence="2">Belongs to the bacterial solute-binding protein 5 family.</text>
</comment>
<dbReference type="Proteomes" id="UP000186919">
    <property type="component" value="Unassembled WGS sequence"/>
</dbReference>
<dbReference type="InterPro" id="IPR030678">
    <property type="entry name" value="Peptide/Ni-bd"/>
</dbReference>
<dbReference type="Pfam" id="PF00496">
    <property type="entry name" value="SBP_bac_5"/>
    <property type="match status" value="1"/>
</dbReference>
<evidence type="ECO:0000313" key="7">
    <source>
        <dbReference type="EMBL" id="OAT70624.1"/>
    </source>
</evidence>
<evidence type="ECO:0000259" key="6">
    <source>
        <dbReference type="Pfam" id="PF00496"/>
    </source>
</evidence>
<dbReference type="PIRSF" id="PIRSF002741">
    <property type="entry name" value="MppA"/>
    <property type="match status" value="1"/>
</dbReference>
<dbReference type="InterPro" id="IPR039424">
    <property type="entry name" value="SBP_5"/>
</dbReference>
<evidence type="ECO:0000256" key="2">
    <source>
        <dbReference type="ARBA" id="ARBA00005695"/>
    </source>
</evidence>
<name>A0A179VFU8_9MYCO</name>
<accession>A0A179VFU8</accession>
<feature type="transmembrane region" description="Helical" evidence="5">
    <location>
        <begin position="603"/>
        <end position="622"/>
    </location>
</feature>
<proteinExistence type="inferred from homology"/>
<gene>
    <name evidence="7" type="ORF">AWB85_04705</name>
</gene>
<dbReference type="GO" id="GO:0015833">
    <property type="term" value="P:peptide transport"/>
    <property type="evidence" value="ECO:0007669"/>
    <property type="project" value="TreeGrafter"/>
</dbReference>
<evidence type="ECO:0000256" key="5">
    <source>
        <dbReference type="SAM" id="Phobius"/>
    </source>
</evidence>